<evidence type="ECO:0000313" key="7">
    <source>
        <dbReference type="Proteomes" id="UP000551878"/>
    </source>
</evidence>
<name>A0A840QQR0_9BACI</name>
<feature type="domain" description="Helicase C-terminal" evidence="5">
    <location>
        <begin position="908"/>
        <end position="1065"/>
    </location>
</feature>
<dbReference type="Gene3D" id="3.40.50.10810">
    <property type="entry name" value="Tandem AAA-ATPase domain"/>
    <property type="match status" value="1"/>
</dbReference>
<dbReference type="PANTHER" id="PTHR10799">
    <property type="entry name" value="SNF2/RAD54 HELICASE FAMILY"/>
    <property type="match status" value="1"/>
</dbReference>
<keyword evidence="2" id="KW-0862">Zinc</keyword>
<dbReference type="Proteomes" id="UP000551878">
    <property type="component" value="Unassembled WGS sequence"/>
</dbReference>
<evidence type="ECO:0000313" key="6">
    <source>
        <dbReference type="EMBL" id="MBB5173705.1"/>
    </source>
</evidence>
<sequence>MVTPITNADIQSQCTTYHVFDRGLAYYDQGSVRNVIYHEQRNGYSAWIVGNDVYRVRVDFDKNNDIYSYECECKAFDQYPGACKHIVALLTHLKKKQENTLDVFPRPSHLQKERRTAQLIEAFQDLYETKKQTFHERQILNVEYILHLTGTQSFNDDGFVELEMKVGPKRTYVVKNIATFLESVKEEKPLKFTKLFTYHPTDFAFTNEDQQIIELLYDILRLEFEQSSYNIISSNDSKRHLTIPSFFLWSVLEKLENQNVTIQDHDHDRTFQQISTPSSDQLPLAFSLSRSQNQEYFLFDWENVFDITYLGSNYGVLFHNGDFYDLKEEEKQVLSLMNQQFLRVGRSQVWLSKEEMEDFSSVVLPKLSSVGEVEIESDVRDLVTVLPLRAKLYVDKLADRLTAKLSFHYGENEFYPLAESEIESDQFIVRDIEQEMYLLSFIEDIPFKYNGQDLYLDDIDEVIEFVLNKLPILSEQMDVYTTSNVKNLVYEPIETPKVQIEANDEVNLLDVTFHIDDFDEGEMSSILKQLQASKTYYQLNSGAFLNLQDPAFDKWRDVLGVVEKSASEVAKETSLPMLQAFQLDDITDNKSSSFEKGRNFRKLIEQVRNPQEIEANVPDSMETVLRDYQRTGFQWLKTLSYYGFGGVLADDMGLGKTLQTIAFLASEKQEGRTGKSLIVCPSSLVYNWEKEIERFAPMLETVVISGHANTRRDALQALDSKDVIITSYPLLRRDIDWYLEEVFDTFILDEAQYVKNDWTKTAKSVQNIRTKRVFALSGTPIENSLDELYAIFDVVLPGLFPDKAMFKSLSHEEIAKRVRPFVLRRMKTEVLQELPDKLESVQYVELTDEQKQLYLGQLRLIQSEVKSAIETETFQENRMKILAGITRLRQICCHPNLFLDDYQGKSGKFERLLEYLQEAIQAGQKVVIFSQFTQMLSLIEEQCKQHEWEYHYLDGSTPSWKRVEMAERFNEGEKELFLVSLKAGGTGLNLIGGDTVILFDSWWNPAVEEQATDRVYRFGQKNVVQVLRLITTGTIEEKIHQLQENKRQLLEQVIQPGETMLSSLGKEEIEELLQLDQ</sequence>
<dbReference type="GO" id="GO:0005524">
    <property type="term" value="F:ATP binding"/>
    <property type="evidence" value="ECO:0007669"/>
    <property type="project" value="InterPro"/>
</dbReference>
<proteinExistence type="predicted"/>
<dbReference type="CDD" id="cd18793">
    <property type="entry name" value="SF2_C_SNF"/>
    <property type="match status" value="1"/>
</dbReference>
<dbReference type="InterPro" id="IPR007527">
    <property type="entry name" value="Znf_SWIM"/>
</dbReference>
<dbReference type="RefSeq" id="WP_184664142.1">
    <property type="nucleotide sequence ID" value="NZ_JACHHB010000007.1"/>
</dbReference>
<dbReference type="InterPro" id="IPR014001">
    <property type="entry name" value="Helicase_ATP-bd"/>
</dbReference>
<dbReference type="SMART" id="SM00487">
    <property type="entry name" value="DEXDc"/>
    <property type="match status" value="1"/>
</dbReference>
<evidence type="ECO:0000259" key="3">
    <source>
        <dbReference type="PROSITE" id="PS50966"/>
    </source>
</evidence>
<dbReference type="SMART" id="SM00490">
    <property type="entry name" value="HELICc"/>
    <property type="match status" value="1"/>
</dbReference>
<dbReference type="InterPro" id="IPR013663">
    <property type="entry name" value="Helicase_SWF/SNF/SWI_bac"/>
</dbReference>
<dbReference type="AlphaFoldDB" id="A0A840QQR0"/>
<keyword evidence="6" id="KW-0067">ATP-binding</keyword>
<evidence type="ECO:0000256" key="1">
    <source>
        <dbReference type="ARBA" id="ARBA00022801"/>
    </source>
</evidence>
<dbReference type="PROSITE" id="PS51194">
    <property type="entry name" value="HELICASE_CTER"/>
    <property type="match status" value="1"/>
</dbReference>
<dbReference type="SUPFAM" id="SSF52540">
    <property type="entry name" value="P-loop containing nucleoside triphosphate hydrolases"/>
    <property type="match status" value="2"/>
</dbReference>
<feature type="domain" description="SWIM-type" evidence="3">
    <location>
        <begin position="54"/>
        <end position="94"/>
    </location>
</feature>
<dbReference type="Pfam" id="PF04434">
    <property type="entry name" value="SWIM"/>
    <property type="match status" value="1"/>
</dbReference>
<accession>A0A840QQR0</accession>
<comment type="caution">
    <text evidence="6">The sequence shown here is derived from an EMBL/GenBank/DDBJ whole genome shotgun (WGS) entry which is preliminary data.</text>
</comment>
<dbReference type="InterPro" id="IPR049730">
    <property type="entry name" value="SNF2/RAD54-like_C"/>
</dbReference>
<dbReference type="FunFam" id="3.40.50.300:FF:000533">
    <property type="entry name" value="Helicase, Snf2 family"/>
    <property type="match status" value="1"/>
</dbReference>
<evidence type="ECO:0000259" key="5">
    <source>
        <dbReference type="PROSITE" id="PS51194"/>
    </source>
</evidence>
<keyword evidence="2" id="KW-0479">Metal-binding</keyword>
<dbReference type="PROSITE" id="PS50966">
    <property type="entry name" value="ZF_SWIM"/>
    <property type="match status" value="1"/>
</dbReference>
<organism evidence="6 7">
    <name type="scientific">Texcoconibacillus texcoconensis</name>
    <dbReference type="NCBI Taxonomy" id="1095777"/>
    <lineage>
        <taxon>Bacteria</taxon>
        <taxon>Bacillati</taxon>
        <taxon>Bacillota</taxon>
        <taxon>Bacilli</taxon>
        <taxon>Bacillales</taxon>
        <taxon>Bacillaceae</taxon>
        <taxon>Texcoconibacillus</taxon>
    </lineage>
</organism>
<dbReference type="Pfam" id="PF00176">
    <property type="entry name" value="SNF2-rel_dom"/>
    <property type="match status" value="1"/>
</dbReference>
<reference evidence="6 7" key="1">
    <citation type="submission" date="2020-08" db="EMBL/GenBank/DDBJ databases">
        <title>Genomic Encyclopedia of Type Strains, Phase IV (KMG-IV): sequencing the most valuable type-strain genomes for metagenomic binning, comparative biology and taxonomic classification.</title>
        <authorList>
            <person name="Goeker M."/>
        </authorList>
    </citation>
    <scope>NUCLEOTIDE SEQUENCE [LARGE SCALE GENOMIC DNA]</scope>
    <source>
        <strain evidence="6 7">DSM 24696</strain>
    </source>
</reference>
<dbReference type="Gene3D" id="3.40.50.300">
    <property type="entry name" value="P-loop containing nucleotide triphosphate hydrolases"/>
    <property type="match status" value="1"/>
</dbReference>
<dbReference type="InterPro" id="IPR001650">
    <property type="entry name" value="Helicase_C-like"/>
</dbReference>
<dbReference type="Pfam" id="PF08455">
    <property type="entry name" value="SNF2_assoc"/>
    <property type="match status" value="1"/>
</dbReference>
<gene>
    <name evidence="6" type="ORF">HNQ41_001894</name>
</gene>
<feature type="domain" description="Helicase ATP-binding" evidence="4">
    <location>
        <begin position="637"/>
        <end position="798"/>
    </location>
</feature>
<keyword evidence="6" id="KW-0347">Helicase</keyword>
<dbReference type="EMBL" id="JACHHB010000007">
    <property type="protein sequence ID" value="MBB5173705.1"/>
    <property type="molecule type" value="Genomic_DNA"/>
</dbReference>
<keyword evidence="6" id="KW-0547">Nucleotide-binding</keyword>
<dbReference type="GO" id="GO:0004386">
    <property type="term" value="F:helicase activity"/>
    <property type="evidence" value="ECO:0007669"/>
    <property type="project" value="UniProtKB-KW"/>
</dbReference>
<dbReference type="GO" id="GO:0016787">
    <property type="term" value="F:hydrolase activity"/>
    <property type="evidence" value="ECO:0007669"/>
    <property type="project" value="UniProtKB-KW"/>
</dbReference>
<keyword evidence="2" id="KW-0863">Zinc-finger</keyword>
<dbReference type="PROSITE" id="PS51192">
    <property type="entry name" value="HELICASE_ATP_BIND_1"/>
    <property type="match status" value="1"/>
</dbReference>
<dbReference type="InterPro" id="IPR038718">
    <property type="entry name" value="SNF2-like_sf"/>
</dbReference>
<dbReference type="CDD" id="cd18012">
    <property type="entry name" value="DEXQc_arch_SWI2_SNF2"/>
    <property type="match status" value="1"/>
</dbReference>
<dbReference type="GO" id="GO:0008270">
    <property type="term" value="F:zinc ion binding"/>
    <property type="evidence" value="ECO:0007669"/>
    <property type="project" value="UniProtKB-KW"/>
</dbReference>
<evidence type="ECO:0000259" key="4">
    <source>
        <dbReference type="PROSITE" id="PS51192"/>
    </source>
</evidence>
<keyword evidence="1" id="KW-0378">Hydrolase</keyword>
<dbReference type="InterPro" id="IPR027417">
    <property type="entry name" value="P-loop_NTPase"/>
</dbReference>
<dbReference type="Pfam" id="PF00271">
    <property type="entry name" value="Helicase_C"/>
    <property type="match status" value="1"/>
</dbReference>
<keyword evidence="7" id="KW-1185">Reference proteome</keyword>
<evidence type="ECO:0000256" key="2">
    <source>
        <dbReference type="PROSITE-ProRule" id="PRU00325"/>
    </source>
</evidence>
<dbReference type="InterPro" id="IPR000330">
    <property type="entry name" value="SNF2_N"/>
</dbReference>
<protein>
    <submittedName>
        <fullName evidence="6">SNF2 family DNA or RNA helicase</fullName>
    </submittedName>
</protein>